<gene>
    <name evidence="2" type="ORF">COA71_06650</name>
</gene>
<dbReference type="Proteomes" id="UP000228987">
    <property type="component" value="Unassembled WGS sequence"/>
</dbReference>
<dbReference type="PANTHER" id="PTHR13887">
    <property type="entry name" value="GLUTATHIONE S-TRANSFERASE KAPPA"/>
    <property type="match status" value="1"/>
</dbReference>
<evidence type="ECO:0000259" key="1">
    <source>
        <dbReference type="Pfam" id="PF01323"/>
    </source>
</evidence>
<comment type="caution">
    <text evidence="2">The sequence shown here is derived from an EMBL/GenBank/DDBJ whole genome shotgun (WGS) entry which is preliminary data.</text>
</comment>
<dbReference type="InterPro" id="IPR001853">
    <property type="entry name" value="DSBA-like_thioredoxin_dom"/>
</dbReference>
<sequence>MKLRKKTMNPTLHLITDPLCGWCFGAAPLLKASKKVQGLDIQLHFGGLFSAPNNPVVDDAMIQFIMTHHERITQLTGQTPGPALSDLLNSDDVVLDSTPPIHAILAAGSAGGDSLAYYQAIIHAHFMDGRRIADAATLQQIAAECGIAADAFQQAYDNLSTEQVAQHINASRALLQRVGGQGFPTFVLEQDGQMKMLNHQSLYNNPTGWQQALEKSLEPLVIH</sequence>
<organism evidence="2 3">
    <name type="scientific">SAR86 cluster bacterium</name>
    <dbReference type="NCBI Taxonomy" id="2030880"/>
    <lineage>
        <taxon>Bacteria</taxon>
        <taxon>Pseudomonadati</taxon>
        <taxon>Pseudomonadota</taxon>
        <taxon>Gammaproteobacteria</taxon>
        <taxon>SAR86 cluster</taxon>
    </lineage>
</organism>
<dbReference type="InterPro" id="IPR036249">
    <property type="entry name" value="Thioredoxin-like_sf"/>
</dbReference>
<protein>
    <submittedName>
        <fullName evidence="2">Protein-disulfide isomerase</fullName>
    </submittedName>
</protein>
<dbReference type="Gene3D" id="3.40.30.10">
    <property type="entry name" value="Glutaredoxin"/>
    <property type="match status" value="1"/>
</dbReference>
<accession>A0A2A5CDT1</accession>
<dbReference type="GO" id="GO:0016853">
    <property type="term" value="F:isomerase activity"/>
    <property type="evidence" value="ECO:0007669"/>
    <property type="project" value="UniProtKB-KW"/>
</dbReference>
<evidence type="ECO:0000313" key="2">
    <source>
        <dbReference type="EMBL" id="PCJ41688.1"/>
    </source>
</evidence>
<dbReference type="AlphaFoldDB" id="A0A2A5CDT1"/>
<dbReference type="EMBL" id="NVWI01000004">
    <property type="protein sequence ID" value="PCJ41688.1"/>
    <property type="molecule type" value="Genomic_DNA"/>
</dbReference>
<name>A0A2A5CDT1_9GAMM</name>
<dbReference type="GO" id="GO:0016491">
    <property type="term" value="F:oxidoreductase activity"/>
    <property type="evidence" value="ECO:0007669"/>
    <property type="project" value="InterPro"/>
</dbReference>
<keyword evidence="2" id="KW-0413">Isomerase</keyword>
<evidence type="ECO:0000313" key="3">
    <source>
        <dbReference type="Proteomes" id="UP000228987"/>
    </source>
</evidence>
<dbReference type="SUPFAM" id="SSF52833">
    <property type="entry name" value="Thioredoxin-like"/>
    <property type="match status" value="1"/>
</dbReference>
<dbReference type="CDD" id="cd03025">
    <property type="entry name" value="DsbA_FrnE_like"/>
    <property type="match status" value="1"/>
</dbReference>
<dbReference type="PANTHER" id="PTHR13887:SF51">
    <property type="entry name" value="DSBA FAMILY PROTEIN"/>
    <property type="match status" value="1"/>
</dbReference>
<reference evidence="3" key="1">
    <citation type="submission" date="2017-08" db="EMBL/GenBank/DDBJ databases">
        <title>A dynamic microbial community with high functional redundancy inhabits the cold, oxic subseafloor aquifer.</title>
        <authorList>
            <person name="Tully B.J."/>
            <person name="Wheat C.G."/>
            <person name="Glazer B.T."/>
            <person name="Huber J.A."/>
        </authorList>
    </citation>
    <scope>NUCLEOTIDE SEQUENCE [LARGE SCALE GENOMIC DNA]</scope>
</reference>
<proteinExistence type="predicted"/>
<feature type="domain" description="DSBA-like thioredoxin" evidence="1">
    <location>
        <begin position="16"/>
        <end position="194"/>
    </location>
</feature>
<dbReference type="Pfam" id="PF01323">
    <property type="entry name" value="DSBA"/>
    <property type="match status" value="1"/>
</dbReference>